<dbReference type="InterPro" id="IPR046530">
    <property type="entry name" value="BIM1-like_dom"/>
</dbReference>
<dbReference type="STRING" id="1206466.K0KGR2"/>
<gene>
    <name evidence="11" type="ORF">BN7_911</name>
</gene>
<keyword evidence="12" id="KW-1185">Reference proteome</keyword>
<dbReference type="AlphaFoldDB" id="K0KGR2"/>
<dbReference type="CDD" id="cd21176">
    <property type="entry name" value="LPMO_auxiliary-like"/>
    <property type="match status" value="1"/>
</dbReference>
<dbReference type="HOGENOM" id="CLU_067864_1_0_1"/>
<dbReference type="GO" id="GO:0005886">
    <property type="term" value="C:plasma membrane"/>
    <property type="evidence" value="ECO:0007669"/>
    <property type="project" value="UniProtKB-SubCell"/>
</dbReference>
<dbReference type="EMBL" id="CAIF01000017">
    <property type="protein sequence ID" value="CCH41372.1"/>
    <property type="molecule type" value="Genomic_DNA"/>
</dbReference>
<evidence type="ECO:0000313" key="12">
    <source>
        <dbReference type="Proteomes" id="UP000009328"/>
    </source>
</evidence>
<evidence type="ECO:0000256" key="1">
    <source>
        <dbReference type="ARBA" id="ARBA00004609"/>
    </source>
</evidence>
<evidence type="ECO:0000313" key="11">
    <source>
        <dbReference type="EMBL" id="CCH41372.1"/>
    </source>
</evidence>
<evidence type="ECO:0000256" key="8">
    <source>
        <dbReference type="SAM" id="MobiDB-lite"/>
    </source>
</evidence>
<dbReference type="eggNOG" id="ENOG502S3DR">
    <property type="taxonomic scope" value="Eukaryota"/>
</dbReference>
<protein>
    <submittedName>
        <fullName evidence="11">Secreted protein</fullName>
    </submittedName>
</protein>
<dbReference type="GO" id="GO:0098552">
    <property type="term" value="C:side of membrane"/>
    <property type="evidence" value="ECO:0007669"/>
    <property type="project" value="UniProtKB-KW"/>
</dbReference>
<keyword evidence="2" id="KW-1003">Cell membrane</keyword>
<feature type="compositionally biased region" description="Low complexity" evidence="8">
    <location>
        <begin position="234"/>
        <end position="253"/>
    </location>
</feature>
<evidence type="ECO:0000259" key="10">
    <source>
        <dbReference type="Pfam" id="PF20238"/>
    </source>
</evidence>
<dbReference type="Proteomes" id="UP000009328">
    <property type="component" value="Unassembled WGS sequence"/>
</dbReference>
<feature type="signal peptide" evidence="9">
    <location>
        <begin position="1"/>
        <end position="19"/>
    </location>
</feature>
<keyword evidence="4 9" id="KW-0732">Signal</keyword>
<proteinExistence type="predicted"/>
<evidence type="ECO:0000256" key="5">
    <source>
        <dbReference type="ARBA" id="ARBA00023136"/>
    </source>
</evidence>
<evidence type="ECO:0000256" key="9">
    <source>
        <dbReference type="SAM" id="SignalP"/>
    </source>
</evidence>
<feature type="domain" description="Copper acquisition factor BIM1-like" evidence="10">
    <location>
        <begin position="40"/>
        <end position="200"/>
    </location>
</feature>
<organism evidence="11 12">
    <name type="scientific">Wickerhamomyces ciferrii (strain ATCC 14091 / BCRC 22168 / CBS 111 / JCM 3599 / NBRC 0793 / NRRL Y-1031 F-60-10)</name>
    <name type="common">Yeast</name>
    <name type="synonym">Pichia ciferrii</name>
    <dbReference type="NCBI Taxonomy" id="1206466"/>
    <lineage>
        <taxon>Eukaryota</taxon>
        <taxon>Fungi</taxon>
        <taxon>Dikarya</taxon>
        <taxon>Ascomycota</taxon>
        <taxon>Saccharomycotina</taxon>
        <taxon>Saccharomycetes</taxon>
        <taxon>Phaffomycetales</taxon>
        <taxon>Wickerhamomycetaceae</taxon>
        <taxon>Wickerhamomyces</taxon>
    </lineage>
</organism>
<reference evidence="11 12" key="1">
    <citation type="journal article" date="2012" name="Eukaryot. Cell">
        <title>Draft genome sequence of Wickerhamomyces ciferrii NRRL Y-1031 F-60-10.</title>
        <authorList>
            <person name="Schneider J."/>
            <person name="Andrea H."/>
            <person name="Blom J."/>
            <person name="Jaenicke S."/>
            <person name="Ruckert C."/>
            <person name="Schorsch C."/>
            <person name="Szczepanowski R."/>
            <person name="Farwick M."/>
            <person name="Goesmann A."/>
            <person name="Puhler A."/>
            <person name="Schaffer S."/>
            <person name="Tauch A."/>
            <person name="Kohler T."/>
            <person name="Brinkrolf K."/>
        </authorList>
    </citation>
    <scope>NUCLEOTIDE SEQUENCE [LARGE SCALE GENOMIC DNA]</scope>
    <source>
        <strain evidence="12">ATCC 14091 / BCRC 22168 / CBS 111 / JCM 3599 / NBRC 0793 / NRRL Y-1031 F-60-10</strain>
    </source>
</reference>
<evidence type="ECO:0000256" key="7">
    <source>
        <dbReference type="ARBA" id="ARBA00023288"/>
    </source>
</evidence>
<dbReference type="PANTHER" id="PTHR34992">
    <property type="entry name" value="HYPHAL ANASTAMOSIS-7 PROTEIN"/>
    <property type="match status" value="1"/>
</dbReference>
<feature type="chain" id="PRO_5003834295" evidence="9">
    <location>
        <begin position="20"/>
        <end position="287"/>
    </location>
</feature>
<accession>K0KGR2</accession>
<name>K0KGR2_WICCF</name>
<comment type="caution">
    <text evidence="11">The sequence shown here is derived from an EMBL/GenBank/DDBJ whole genome shotgun (WGS) entry which is preliminary data.</text>
</comment>
<dbReference type="InParanoid" id="K0KGR2"/>
<evidence type="ECO:0000256" key="6">
    <source>
        <dbReference type="ARBA" id="ARBA00023180"/>
    </source>
</evidence>
<dbReference type="PANTHER" id="PTHR34992:SF5">
    <property type="entry name" value="ANCHORED PROTEIN, PUTATIVE (AFU_ORTHOLOGUE AFUA_6G02800)-RELATED"/>
    <property type="match status" value="1"/>
</dbReference>
<keyword evidence="7" id="KW-0449">Lipoprotein</keyword>
<dbReference type="InterPro" id="IPR046936">
    <property type="entry name" value="BIM1-like"/>
</dbReference>
<evidence type="ECO:0000256" key="4">
    <source>
        <dbReference type="ARBA" id="ARBA00022729"/>
    </source>
</evidence>
<evidence type="ECO:0000256" key="3">
    <source>
        <dbReference type="ARBA" id="ARBA00022622"/>
    </source>
</evidence>
<keyword evidence="5" id="KW-0472">Membrane</keyword>
<feature type="region of interest" description="Disordered" evidence="8">
    <location>
        <begin position="227"/>
        <end position="253"/>
    </location>
</feature>
<dbReference type="Pfam" id="PF20238">
    <property type="entry name" value="BIM1-like_dom"/>
    <property type="match status" value="1"/>
</dbReference>
<keyword evidence="3" id="KW-0336">GPI-anchor</keyword>
<keyword evidence="6" id="KW-0325">Glycoprotein</keyword>
<comment type="subcellular location">
    <subcellularLocation>
        <location evidence="1">Cell membrane</location>
        <topology evidence="1">Lipid-anchor</topology>
        <topology evidence="1">GPI-anchor</topology>
    </subcellularLocation>
</comment>
<evidence type="ECO:0000256" key="2">
    <source>
        <dbReference type="ARBA" id="ARBA00022475"/>
    </source>
</evidence>
<sequence length="287" mass="30604">MKLSSTIITTFLATGLVQASPKAIPGPSPLKHGSSYANSMGPLTFLYPETRQWNADNDNTAPCGSSAQIQNRSEFPLDDGFIAFIAKYISTKVKLSISYNENPTTQDDFDEWYNGNVSDELHIGHTCFFMPDQPNSINEGDVATIQVIYQNDDDEDQANSDGSPRQQDFNETYYACADIKFVEKSVFEVSDLAFSCFNATNDDYYAESDIDTASSVATYDSSQVSEAQSVQRTASQESSGASSATASSSLSSSSSSSSSAGAAALGAVLSNPVVGFTGVLAIFAALL</sequence>